<comment type="caution">
    <text evidence="1">The sequence shown here is derived from an EMBL/GenBank/DDBJ whole genome shotgun (WGS) entry which is preliminary data.</text>
</comment>
<dbReference type="SMR" id="A0A445KWJ3"/>
<proteinExistence type="predicted"/>
<dbReference type="InterPro" id="IPR029058">
    <property type="entry name" value="AB_hydrolase_fold"/>
</dbReference>
<protein>
    <submittedName>
        <fullName evidence="1">Uncharacterized protein</fullName>
    </submittedName>
</protein>
<evidence type="ECO:0000313" key="1">
    <source>
        <dbReference type="EMBL" id="RZC15200.1"/>
    </source>
</evidence>
<keyword evidence="2" id="KW-1185">Reference proteome</keyword>
<dbReference type="PANTHER" id="PTHR43139:SF52">
    <property type="entry name" value="SI:DKEY-122A22.2"/>
    <property type="match status" value="1"/>
</dbReference>
<dbReference type="Proteomes" id="UP000289340">
    <property type="component" value="Chromosome 4"/>
</dbReference>
<gene>
    <name evidence="1" type="ORF">D0Y65_008878</name>
</gene>
<organism evidence="1 2">
    <name type="scientific">Glycine soja</name>
    <name type="common">Wild soybean</name>
    <dbReference type="NCBI Taxonomy" id="3848"/>
    <lineage>
        <taxon>Eukaryota</taxon>
        <taxon>Viridiplantae</taxon>
        <taxon>Streptophyta</taxon>
        <taxon>Embryophyta</taxon>
        <taxon>Tracheophyta</taxon>
        <taxon>Spermatophyta</taxon>
        <taxon>Magnoliopsida</taxon>
        <taxon>eudicotyledons</taxon>
        <taxon>Gunneridae</taxon>
        <taxon>Pentapetalae</taxon>
        <taxon>rosids</taxon>
        <taxon>fabids</taxon>
        <taxon>Fabales</taxon>
        <taxon>Fabaceae</taxon>
        <taxon>Papilionoideae</taxon>
        <taxon>50 kb inversion clade</taxon>
        <taxon>NPAAA clade</taxon>
        <taxon>indigoferoid/millettioid clade</taxon>
        <taxon>Phaseoleae</taxon>
        <taxon>Glycine</taxon>
        <taxon>Glycine subgen. Soja</taxon>
    </lineage>
</organism>
<dbReference type="Gene3D" id="3.40.50.1820">
    <property type="entry name" value="alpha/beta hydrolase"/>
    <property type="match status" value="1"/>
</dbReference>
<reference evidence="1 2" key="1">
    <citation type="submission" date="2018-09" db="EMBL/GenBank/DDBJ databases">
        <title>A high-quality reference genome of wild soybean provides a powerful tool to mine soybean genomes.</title>
        <authorList>
            <person name="Xie M."/>
            <person name="Chung C.Y.L."/>
            <person name="Li M.-W."/>
            <person name="Wong F.-L."/>
            <person name="Chan T.-F."/>
            <person name="Lam H.-M."/>
        </authorList>
    </citation>
    <scope>NUCLEOTIDE SEQUENCE [LARGE SCALE GENOMIC DNA]</scope>
    <source>
        <strain evidence="2">cv. W05</strain>
        <tissue evidence="1">Hypocotyl of etiolated seedlings</tissue>
    </source>
</reference>
<dbReference type="SUPFAM" id="SSF53474">
    <property type="entry name" value="alpha/beta-Hydrolases"/>
    <property type="match status" value="1"/>
</dbReference>
<sequence length="112" mass="12821">MPSSSFSFVSLYSKYIRRCFTSEENKKEKLELLKGITIGRNDTSNVSPLQQEVLKVWGEQDRIFPVQLAHEPKEVISKNAILELLKETPHVPQMEKPGEFNNIILNFLQGSS</sequence>
<name>A0A445KWJ3_GLYSO</name>
<dbReference type="EMBL" id="QZWG01000004">
    <property type="protein sequence ID" value="RZC15200.1"/>
    <property type="molecule type" value="Genomic_DNA"/>
</dbReference>
<accession>A0A445KWJ3</accession>
<dbReference type="PANTHER" id="PTHR43139">
    <property type="entry name" value="SI:DKEY-122A22.2"/>
    <property type="match status" value="1"/>
</dbReference>
<dbReference type="InterPro" id="IPR052370">
    <property type="entry name" value="Meta-cleavage_hydrolase"/>
</dbReference>
<dbReference type="AlphaFoldDB" id="A0A445KWJ3"/>
<evidence type="ECO:0000313" key="2">
    <source>
        <dbReference type="Proteomes" id="UP000289340"/>
    </source>
</evidence>